<evidence type="ECO:0000259" key="17">
    <source>
        <dbReference type="PROSITE" id="PS50173"/>
    </source>
</evidence>
<keyword evidence="7 15" id="KW-0235">DNA replication</keyword>
<evidence type="ECO:0000256" key="1">
    <source>
        <dbReference type="ARBA" id="ARBA00004496"/>
    </source>
</evidence>
<dbReference type="GO" id="GO:0005829">
    <property type="term" value="C:cytosol"/>
    <property type="evidence" value="ECO:0007669"/>
    <property type="project" value="TreeGrafter"/>
</dbReference>
<dbReference type="InterPro" id="IPR053848">
    <property type="entry name" value="IMS_HHH_1"/>
</dbReference>
<evidence type="ECO:0000256" key="11">
    <source>
        <dbReference type="ARBA" id="ARBA00022932"/>
    </source>
</evidence>
<dbReference type="InterPro" id="IPR036775">
    <property type="entry name" value="DNA_pol_Y-fam_lit_finger_sf"/>
</dbReference>
<evidence type="ECO:0000256" key="3">
    <source>
        <dbReference type="ARBA" id="ARBA00022457"/>
    </source>
</evidence>
<feature type="region of interest" description="Disordered" evidence="16">
    <location>
        <begin position="1"/>
        <end position="24"/>
    </location>
</feature>
<reference evidence="18 19" key="1">
    <citation type="submission" date="2013-05" db="EMBL/GenBank/DDBJ databases">
        <title>Genome assembly of Chondromyces apiculatus DSM 436.</title>
        <authorList>
            <person name="Sharma G."/>
            <person name="Khatri I."/>
            <person name="Kaur C."/>
            <person name="Mayilraj S."/>
            <person name="Subramanian S."/>
        </authorList>
    </citation>
    <scope>NUCLEOTIDE SEQUENCE [LARGE SCALE GENOMIC DNA]</scope>
    <source>
        <strain evidence="18 19">DSM 436</strain>
    </source>
</reference>
<feature type="binding site" evidence="15">
    <location>
        <position position="52"/>
    </location>
    <ligand>
        <name>Mg(2+)</name>
        <dbReference type="ChEBI" id="CHEBI:18420"/>
    </ligand>
</feature>
<keyword evidence="13 15" id="KW-0234">DNA repair</keyword>
<feature type="domain" description="UmuC" evidence="17">
    <location>
        <begin position="48"/>
        <end position="228"/>
    </location>
</feature>
<keyword evidence="11 15" id="KW-0239">DNA-directed DNA polymerase</keyword>
<evidence type="ECO:0000256" key="2">
    <source>
        <dbReference type="ARBA" id="ARBA00010945"/>
    </source>
</evidence>
<comment type="cofactor">
    <cofactor evidence="15">
        <name>Mg(2+)</name>
        <dbReference type="ChEBI" id="CHEBI:18420"/>
    </cofactor>
    <text evidence="15">Binds 2 magnesium ions per subunit.</text>
</comment>
<dbReference type="SUPFAM" id="SSF100879">
    <property type="entry name" value="Lesion bypass DNA polymerase (Y-family), little finger domain"/>
    <property type="match status" value="1"/>
</dbReference>
<dbReference type="Pfam" id="PF21999">
    <property type="entry name" value="IMS_HHH_1"/>
    <property type="match status" value="1"/>
</dbReference>
<keyword evidence="10 15" id="KW-0460">Magnesium</keyword>
<evidence type="ECO:0000256" key="9">
    <source>
        <dbReference type="ARBA" id="ARBA00022763"/>
    </source>
</evidence>
<evidence type="ECO:0000256" key="12">
    <source>
        <dbReference type="ARBA" id="ARBA00023125"/>
    </source>
</evidence>
<keyword evidence="9 15" id="KW-0227">DNA damage</keyword>
<dbReference type="PROSITE" id="PS50173">
    <property type="entry name" value="UMUC"/>
    <property type="match status" value="1"/>
</dbReference>
<keyword evidence="4 15" id="KW-0963">Cytoplasm</keyword>
<dbReference type="EC" id="2.7.7.7" evidence="15"/>
<evidence type="ECO:0000313" key="19">
    <source>
        <dbReference type="Proteomes" id="UP000019678"/>
    </source>
</evidence>
<dbReference type="GO" id="GO:0009432">
    <property type="term" value="P:SOS response"/>
    <property type="evidence" value="ECO:0007669"/>
    <property type="project" value="TreeGrafter"/>
</dbReference>
<comment type="catalytic activity">
    <reaction evidence="14 15">
        <text>DNA(n) + a 2'-deoxyribonucleoside 5'-triphosphate = DNA(n+1) + diphosphate</text>
        <dbReference type="Rhea" id="RHEA:22508"/>
        <dbReference type="Rhea" id="RHEA-COMP:17339"/>
        <dbReference type="Rhea" id="RHEA-COMP:17340"/>
        <dbReference type="ChEBI" id="CHEBI:33019"/>
        <dbReference type="ChEBI" id="CHEBI:61560"/>
        <dbReference type="ChEBI" id="CHEBI:173112"/>
        <dbReference type="EC" id="2.7.7.7"/>
    </reaction>
</comment>
<dbReference type="SUPFAM" id="SSF56672">
    <property type="entry name" value="DNA/RNA polymerases"/>
    <property type="match status" value="1"/>
</dbReference>
<evidence type="ECO:0000256" key="13">
    <source>
        <dbReference type="ARBA" id="ARBA00023204"/>
    </source>
</evidence>
<dbReference type="Gene3D" id="3.40.1170.60">
    <property type="match status" value="1"/>
</dbReference>
<protein>
    <recommendedName>
        <fullName evidence="15">DNA polymerase IV</fullName>
        <shortName evidence="15">Pol IV</shortName>
        <ecNumber evidence="15">2.7.7.7</ecNumber>
    </recommendedName>
</protein>
<dbReference type="InterPro" id="IPR043128">
    <property type="entry name" value="Rev_trsase/Diguanyl_cyclase"/>
</dbReference>
<dbReference type="AlphaFoldDB" id="A0A017T0D7"/>
<dbReference type="Pfam" id="PF00817">
    <property type="entry name" value="IMS"/>
    <property type="match status" value="1"/>
</dbReference>
<keyword evidence="12 15" id="KW-0238">DNA-binding</keyword>
<dbReference type="eggNOG" id="COG0389">
    <property type="taxonomic scope" value="Bacteria"/>
</dbReference>
<keyword evidence="6 15" id="KW-0548">Nucleotidyltransferase</keyword>
<dbReference type="NCBIfam" id="NF002677">
    <property type="entry name" value="PRK02406.1"/>
    <property type="match status" value="1"/>
</dbReference>
<accession>A0A017T0D7</accession>
<dbReference type="Proteomes" id="UP000019678">
    <property type="component" value="Unassembled WGS sequence"/>
</dbReference>
<evidence type="ECO:0000256" key="5">
    <source>
        <dbReference type="ARBA" id="ARBA00022679"/>
    </source>
</evidence>
<feature type="binding site" evidence="15">
    <location>
        <position position="146"/>
    </location>
    <ligand>
        <name>Mg(2+)</name>
        <dbReference type="ChEBI" id="CHEBI:18420"/>
    </ligand>
</feature>
<sequence>MACVKRGRRERSRESQNVESVGRTGKTGAVGAMHAIFGRPAMAVQRAILHVDMDAFFASVEVRDDPRLRGKPVLVGGGGRRGVVATASYEARRFGCRSAQPMAQALKLCPEAVVVAPRHGVYVEVSQQVFDVFARFSPLVEGLSIDEAFLDISGTERLLGTPRQVAEALKAEVKATTALTCSVGIASVKFLAKIASGMNKPDGITEIPPGTELAFLTPLPVGALWGVGPRTEQRLEQRGIRTVGDLRRLGEKTLTDWLGAHGQHLYRLSAGLDERAVIPDREAKSISNEDTYAVDVVGVEALRQRLLSQATRVADRLVAEGRKARCVHLKIRDIHFVTESRQCTLPRPVNDHRAIYEAACRLLDSVETEGRSFRLTGVGVADFDAGSAPVQLGLFDAPREMREIREAPRKESLQEVMSAVRKRFGHQALFPGDAGSERRLGSSGAITHTRPVAGEETEAGTDARRGEAKADGGKGRGRGRLGSGP</sequence>
<gene>
    <name evidence="15" type="primary">dinB</name>
    <name evidence="18" type="ORF">CAP_6599</name>
</gene>
<evidence type="ECO:0000256" key="15">
    <source>
        <dbReference type="HAMAP-Rule" id="MF_01113"/>
    </source>
</evidence>
<feature type="region of interest" description="Disordered" evidence="16">
    <location>
        <begin position="428"/>
        <end position="485"/>
    </location>
</feature>
<comment type="subcellular location">
    <subcellularLocation>
        <location evidence="1 15">Cytoplasm</location>
    </subcellularLocation>
</comment>
<keyword evidence="19" id="KW-1185">Reference proteome</keyword>
<keyword evidence="5 15" id="KW-0808">Transferase</keyword>
<comment type="caution">
    <text evidence="18">The sequence shown here is derived from an EMBL/GenBank/DDBJ whole genome shotgun (WGS) entry which is preliminary data.</text>
</comment>
<dbReference type="GO" id="GO:0003887">
    <property type="term" value="F:DNA-directed DNA polymerase activity"/>
    <property type="evidence" value="ECO:0007669"/>
    <property type="project" value="UniProtKB-UniRule"/>
</dbReference>
<dbReference type="FunFam" id="3.40.1170.60:FF:000001">
    <property type="entry name" value="DNA polymerase IV"/>
    <property type="match status" value="1"/>
</dbReference>
<feature type="site" description="Substrate discrimination" evidence="15">
    <location>
        <position position="57"/>
    </location>
</feature>
<name>A0A017T0D7_9BACT</name>
<evidence type="ECO:0000256" key="8">
    <source>
        <dbReference type="ARBA" id="ARBA00022723"/>
    </source>
</evidence>
<evidence type="ECO:0000256" key="16">
    <source>
        <dbReference type="SAM" id="MobiDB-lite"/>
    </source>
</evidence>
<feature type="compositionally biased region" description="Basic residues" evidence="16">
    <location>
        <begin position="1"/>
        <end position="10"/>
    </location>
</feature>
<dbReference type="Gene3D" id="1.10.150.20">
    <property type="entry name" value="5' to 3' exonuclease, C-terminal subdomain"/>
    <property type="match status" value="1"/>
</dbReference>
<evidence type="ECO:0000256" key="10">
    <source>
        <dbReference type="ARBA" id="ARBA00022842"/>
    </source>
</evidence>
<dbReference type="GO" id="GO:0042276">
    <property type="term" value="P:error-prone translesion synthesis"/>
    <property type="evidence" value="ECO:0007669"/>
    <property type="project" value="TreeGrafter"/>
</dbReference>
<dbReference type="NCBIfam" id="NF002751">
    <property type="entry name" value="PRK02794.1"/>
    <property type="match status" value="1"/>
</dbReference>
<dbReference type="InterPro" id="IPR022880">
    <property type="entry name" value="DNApol_IV"/>
</dbReference>
<proteinExistence type="inferred from homology"/>
<dbReference type="NCBIfam" id="NF002882">
    <property type="entry name" value="PRK03348.1"/>
    <property type="match status" value="1"/>
</dbReference>
<evidence type="ECO:0000256" key="4">
    <source>
        <dbReference type="ARBA" id="ARBA00022490"/>
    </source>
</evidence>
<dbReference type="CDD" id="cd03586">
    <property type="entry name" value="PolY_Pol_IV_kappa"/>
    <property type="match status" value="1"/>
</dbReference>
<dbReference type="STRING" id="1192034.CAP_6599"/>
<evidence type="ECO:0000256" key="7">
    <source>
        <dbReference type="ARBA" id="ARBA00022705"/>
    </source>
</evidence>
<dbReference type="InterPro" id="IPR017961">
    <property type="entry name" value="DNA_pol_Y-fam_little_finger"/>
</dbReference>
<feature type="compositionally biased region" description="Basic and acidic residues" evidence="16">
    <location>
        <begin position="461"/>
        <end position="474"/>
    </location>
</feature>
<dbReference type="EMBL" id="ASRX01000056">
    <property type="protein sequence ID" value="EYF02709.1"/>
    <property type="molecule type" value="Genomic_DNA"/>
</dbReference>
<dbReference type="GO" id="GO:0000287">
    <property type="term" value="F:magnesium ion binding"/>
    <property type="evidence" value="ECO:0007669"/>
    <property type="project" value="UniProtKB-UniRule"/>
</dbReference>
<dbReference type="InterPro" id="IPR050116">
    <property type="entry name" value="DNA_polymerase-Y"/>
</dbReference>
<dbReference type="HAMAP" id="MF_01113">
    <property type="entry name" value="DNApol_IV"/>
    <property type="match status" value="1"/>
</dbReference>
<comment type="similarity">
    <text evidence="2 15">Belongs to the DNA polymerase type-Y family.</text>
</comment>
<dbReference type="GO" id="GO:0006261">
    <property type="term" value="P:DNA-templated DNA replication"/>
    <property type="evidence" value="ECO:0007669"/>
    <property type="project" value="UniProtKB-UniRule"/>
</dbReference>
<keyword evidence="3 15" id="KW-0515">Mutator protein</keyword>
<comment type="subunit">
    <text evidence="15">Monomer.</text>
</comment>
<dbReference type="InterPro" id="IPR001126">
    <property type="entry name" value="UmuC"/>
</dbReference>
<organism evidence="18 19">
    <name type="scientific">Chondromyces apiculatus DSM 436</name>
    <dbReference type="NCBI Taxonomy" id="1192034"/>
    <lineage>
        <taxon>Bacteria</taxon>
        <taxon>Pseudomonadati</taxon>
        <taxon>Myxococcota</taxon>
        <taxon>Polyangia</taxon>
        <taxon>Polyangiales</taxon>
        <taxon>Polyangiaceae</taxon>
        <taxon>Chondromyces</taxon>
    </lineage>
</organism>
<keyword evidence="8 15" id="KW-0479">Metal-binding</keyword>
<dbReference type="Gene3D" id="3.30.70.270">
    <property type="match status" value="1"/>
</dbReference>
<dbReference type="GO" id="GO:0003684">
    <property type="term" value="F:damaged DNA binding"/>
    <property type="evidence" value="ECO:0007669"/>
    <property type="project" value="InterPro"/>
</dbReference>
<dbReference type="PANTHER" id="PTHR11076:SF33">
    <property type="entry name" value="DNA POLYMERASE KAPPA"/>
    <property type="match status" value="1"/>
</dbReference>
<dbReference type="Pfam" id="PF11799">
    <property type="entry name" value="IMS_C"/>
    <property type="match status" value="1"/>
</dbReference>
<dbReference type="InterPro" id="IPR043502">
    <property type="entry name" value="DNA/RNA_pol_sf"/>
</dbReference>
<feature type="active site" evidence="15">
    <location>
        <position position="147"/>
    </location>
</feature>
<evidence type="ECO:0000313" key="18">
    <source>
        <dbReference type="EMBL" id="EYF02709.1"/>
    </source>
</evidence>
<evidence type="ECO:0000256" key="14">
    <source>
        <dbReference type="ARBA" id="ARBA00049244"/>
    </source>
</evidence>
<dbReference type="PANTHER" id="PTHR11076">
    <property type="entry name" value="DNA REPAIR POLYMERASE UMUC / TRANSFERASE FAMILY MEMBER"/>
    <property type="match status" value="1"/>
</dbReference>
<dbReference type="Gene3D" id="3.30.1490.100">
    <property type="entry name" value="DNA polymerase, Y-family, little finger domain"/>
    <property type="match status" value="1"/>
</dbReference>
<comment type="function">
    <text evidence="15">Poorly processive, error-prone DNA polymerase involved in untargeted mutagenesis. Copies undamaged DNA at stalled replication forks, which arise in vivo from mismatched or misaligned primer ends. These misaligned primers can be extended by PolIV. Exhibits no 3'-5' exonuclease (proofreading) activity. May be involved in translesional synthesis, in conjunction with the beta clamp from PolIII.</text>
</comment>
<evidence type="ECO:0000256" key="6">
    <source>
        <dbReference type="ARBA" id="ARBA00022695"/>
    </source>
</evidence>
<dbReference type="GO" id="GO:0006281">
    <property type="term" value="P:DNA repair"/>
    <property type="evidence" value="ECO:0007669"/>
    <property type="project" value="UniProtKB-UniRule"/>
</dbReference>